<protein>
    <recommendedName>
        <fullName evidence="1">Trypsin-co-occurring domain-containing protein</fullName>
    </recommendedName>
</protein>
<dbReference type="RefSeq" id="WP_073588513.1">
    <property type="nucleotide sequence ID" value="NZ_FRFD01000005.1"/>
</dbReference>
<organism evidence="2 3">
    <name type="scientific">Anaerocolumna xylanovorans DSM 12503</name>
    <dbReference type="NCBI Taxonomy" id="1121345"/>
    <lineage>
        <taxon>Bacteria</taxon>
        <taxon>Bacillati</taxon>
        <taxon>Bacillota</taxon>
        <taxon>Clostridia</taxon>
        <taxon>Lachnospirales</taxon>
        <taxon>Lachnospiraceae</taxon>
        <taxon>Anaerocolumna</taxon>
    </lineage>
</organism>
<dbReference type="EMBL" id="FRFD01000005">
    <property type="protein sequence ID" value="SHO48367.1"/>
    <property type="molecule type" value="Genomic_DNA"/>
</dbReference>
<gene>
    <name evidence="2" type="ORF">SAMN02745217_01795</name>
</gene>
<keyword evidence="3" id="KW-1185">Reference proteome</keyword>
<name>A0A1M7Y6T7_9FIRM</name>
<evidence type="ECO:0000313" key="2">
    <source>
        <dbReference type="EMBL" id="SHO48367.1"/>
    </source>
</evidence>
<proteinExistence type="predicted"/>
<accession>A0A1M7Y6T7</accession>
<evidence type="ECO:0000313" key="3">
    <source>
        <dbReference type="Proteomes" id="UP000184612"/>
    </source>
</evidence>
<dbReference type="Proteomes" id="UP000184612">
    <property type="component" value="Unassembled WGS sequence"/>
</dbReference>
<reference evidence="2 3" key="1">
    <citation type="submission" date="2016-12" db="EMBL/GenBank/DDBJ databases">
        <authorList>
            <person name="Song W.-J."/>
            <person name="Kurnit D.M."/>
        </authorList>
    </citation>
    <scope>NUCLEOTIDE SEQUENCE [LARGE SCALE GENOMIC DNA]</scope>
    <source>
        <strain evidence="2 3">DSM 12503</strain>
    </source>
</reference>
<evidence type="ECO:0000259" key="1">
    <source>
        <dbReference type="Pfam" id="PF19631"/>
    </source>
</evidence>
<dbReference type="Pfam" id="PF19631">
    <property type="entry name" value="Trypco2"/>
    <property type="match status" value="1"/>
</dbReference>
<dbReference type="InterPro" id="IPR045608">
    <property type="entry name" value="Trypco2"/>
</dbReference>
<sequence>MFDKMLDNSISLGEAIHIIQQELMKSEEERVKSGLPRLFVTDKLTLEANCVFVQNETAGVGFDIKLLSVFSAKSDLSSKDESSYIQKIKLEFKTVNENGGSNISGITPIGLPGGRYPHDKDNG</sequence>
<dbReference type="STRING" id="1121345.SAMN02745217_01795"/>
<feature type="domain" description="Trypsin-co-occurring" evidence="1">
    <location>
        <begin position="10"/>
        <end position="93"/>
    </location>
</feature>
<dbReference type="AlphaFoldDB" id="A0A1M7Y6T7"/>